<name>A0A2S4VI58_9BASI</name>
<dbReference type="Proteomes" id="UP000239156">
    <property type="component" value="Unassembled WGS sequence"/>
</dbReference>
<dbReference type="VEuPathDB" id="FungiDB:PSTT_07040"/>
<proteinExistence type="predicted"/>
<accession>A0A2S4VI58</accession>
<keyword evidence="2" id="KW-1185">Reference proteome</keyword>
<protein>
    <submittedName>
        <fullName evidence="1">Uncharacterized protein</fullName>
    </submittedName>
</protein>
<evidence type="ECO:0000313" key="2">
    <source>
        <dbReference type="Proteomes" id="UP000239156"/>
    </source>
</evidence>
<dbReference type="EMBL" id="PKSL01000058">
    <property type="protein sequence ID" value="POW09158.1"/>
    <property type="molecule type" value="Genomic_DNA"/>
</dbReference>
<reference evidence="1" key="1">
    <citation type="submission" date="2017-12" db="EMBL/GenBank/DDBJ databases">
        <title>Gene loss provides genomic basis for host adaptation in cereal stripe rust fungi.</title>
        <authorList>
            <person name="Xia C."/>
        </authorList>
    </citation>
    <scope>NUCLEOTIDE SEQUENCE [LARGE SCALE GENOMIC DNA]</scope>
    <source>
        <strain evidence="1">93-210</strain>
    </source>
</reference>
<evidence type="ECO:0000313" key="1">
    <source>
        <dbReference type="EMBL" id="POW09158.1"/>
    </source>
</evidence>
<organism evidence="1 2">
    <name type="scientific">Puccinia striiformis</name>
    <dbReference type="NCBI Taxonomy" id="27350"/>
    <lineage>
        <taxon>Eukaryota</taxon>
        <taxon>Fungi</taxon>
        <taxon>Dikarya</taxon>
        <taxon>Basidiomycota</taxon>
        <taxon>Pucciniomycotina</taxon>
        <taxon>Pucciniomycetes</taxon>
        <taxon>Pucciniales</taxon>
        <taxon>Pucciniaceae</taxon>
        <taxon>Puccinia</taxon>
    </lineage>
</organism>
<comment type="caution">
    <text evidence="1">The sequence shown here is derived from an EMBL/GenBank/DDBJ whole genome shotgun (WGS) entry which is preliminary data.</text>
</comment>
<sequence length="95" mass="11041">MDAQSYLSDPRLAFNPIFLLVLKDIHLICGIHYFPSFMDELGIGRCEFLLRFYSRFGLSLTVCFRSMQSIFERNSQIVDLDAKEIDKSNKVIIQT</sequence>
<dbReference type="AlphaFoldDB" id="A0A2S4VI58"/>
<gene>
    <name evidence="1" type="ORF">PSTT_07040</name>
</gene>